<comment type="subcellular location">
    <subcellularLocation>
        <location evidence="2">Secreted</location>
    </subcellularLocation>
</comment>
<dbReference type="PANTHER" id="PTHR11705">
    <property type="entry name" value="PROTEASE FAMILY M14 CARBOXYPEPTIDASE A,B"/>
    <property type="match status" value="1"/>
</dbReference>
<dbReference type="FunCoup" id="F7BE27">
    <property type="interactions" value="3"/>
</dbReference>
<dbReference type="InterPro" id="IPR057247">
    <property type="entry name" value="CARBOXYPEPT_ZN_2"/>
</dbReference>
<dbReference type="FunFam" id="3.30.70.340:FF:000007">
    <property type="entry name" value="carboxypeptidase B-like"/>
    <property type="match status" value="1"/>
</dbReference>
<evidence type="ECO:0000256" key="8">
    <source>
        <dbReference type="ARBA" id="ARBA00022729"/>
    </source>
</evidence>
<keyword evidence="12" id="KW-1015">Disulfide bond</keyword>
<name>F7BE27_CIOIN</name>
<keyword evidence="4" id="KW-0964">Secreted</keyword>
<proteinExistence type="inferred from homology"/>
<reference evidence="18" key="1">
    <citation type="journal article" date="2002" name="Science">
        <title>The draft genome of Ciona intestinalis: insights into chordate and vertebrate origins.</title>
        <authorList>
            <person name="Dehal P."/>
            <person name="Satou Y."/>
            <person name="Campbell R.K."/>
            <person name="Chapman J."/>
            <person name="Degnan B."/>
            <person name="De Tomaso A."/>
            <person name="Davidson B."/>
            <person name="Di Gregorio A."/>
            <person name="Gelpke M."/>
            <person name="Goodstein D.M."/>
            <person name="Harafuji N."/>
            <person name="Hastings K.E."/>
            <person name="Ho I."/>
            <person name="Hotta K."/>
            <person name="Huang W."/>
            <person name="Kawashima T."/>
            <person name="Lemaire P."/>
            <person name="Martinez D."/>
            <person name="Meinertzhagen I.A."/>
            <person name="Necula S."/>
            <person name="Nonaka M."/>
            <person name="Putnam N."/>
            <person name="Rash S."/>
            <person name="Saiga H."/>
            <person name="Satake M."/>
            <person name="Terry A."/>
            <person name="Yamada L."/>
            <person name="Wang H.G."/>
            <person name="Awazu S."/>
            <person name="Azumi K."/>
            <person name="Boore J."/>
            <person name="Branno M."/>
            <person name="Chin-Bow S."/>
            <person name="DeSantis R."/>
            <person name="Doyle S."/>
            <person name="Francino P."/>
            <person name="Keys D.N."/>
            <person name="Haga S."/>
            <person name="Hayashi H."/>
            <person name="Hino K."/>
            <person name="Imai K.S."/>
            <person name="Inaba K."/>
            <person name="Kano S."/>
            <person name="Kobayashi K."/>
            <person name="Kobayashi M."/>
            <person name="Lee B.I."/>
            <person name="Makabe K.W."/>
            <person name="Manohar C."/>
            <person name="Matassi G."/>
            <person name="Medina M."/>
            <person name="Mochizuki Y."/>
            <person name="Mount S."/>
            <person name="Morishita T."/>
            <person name="Miura S."/>
            <person name="Nakayama A."/>
            <person name="Nishizaka S."/>
            <person name="Nomoto H."/>
            <person name="Ohta F."/>
            <person name="Oishi K."/>
            <person name="Rigoutsos I."/>
            <person name="Sano M."/>
            <person name="Sasaki A."/>
            <person name="Sasakura Y."/>
            <person name="Shoguchi E."/>
            <person name="Shin-i T."/>
            <person name="Spagnuolo A."/>
            <person name="Stainier D."/>
            <person name="Suzuki M.M."/>
            <person name="Tassy O."/>
            <person name="Takatori N."/>
            <person name="Tokuoka M."/>
            <person name="Yagi K."/>
            <person name="Yoshizaki F."/>
            <person name="Wada S."/>
            <person name="Zhang C."/>
            <person name="Hyatt P.D."/>
            <person name="Larimer F."/>
            <person name="Detter C."/>
            <person name="Doggett N."/>
            <person name="Glavina T."/>
            <person name="Hawkins T."/>
            <person name="Richardson P."/>
            <person name="Lucas S."/>
            <person name="Kohara Y."/>
            <person name="Levine M."/>
            <person name="Satoh N."/>
            <person name="Rokhsar D.S."/>
        </authorList>
    </citation>
    <scope>NUCLEOTIDE SEQUENCE [LARGE SCALE GENOMIC DNA]</scope>
</reference>
<dbReference type="InParanoid" id="F7BE27"/>
<keyword evidence="6" id="KW-0645">Protease</keyword>
<dbReference type="Pfam" id="PF00246">
    <property type="entry name" value="Peptidase_M14"/>
    <property type="match status" value="1"/>
</dbReference>
<accession>F7BE27</accession>
<comment type="function">
    <text evidence="13">Involved in the digestion of the blood meal.</text>
</comment>
<evidence type="ECO:0000256" key="5">
    <source>
        <dbReference type="ARBA" id="ARBA00022645"/>
    </source>
</evidence>
<evidence type="ECO:0000256" key="15">
    <source>
        <dbReference type="SAM" id="SignalP"/>
    </source>
</evidence>
<dbReference type="HOGENOM" id="CLU_019326_2_1_1"/>
<dbReference type="STRING" id="7719.ENSCINP00000011346"/>
<evidence type="ECO:0000256" key="4">
    <source>
        <dbReference type="ARBA" id="ARBA00022525"/>
    </source>
</evidence>
<evidence type="ECO:0000256" key="10">
    <source>
        <dbReference type="ARBA" id="ARBA00022833"/>
    </source>
</evidence>
<dbReference type="InterPro" id="IPR036990">
    <property type="entry name" value="M14A-like_propep"/>
</dbReference>
<dbReference type="SMART" id="SM00631">
    <property type="entry name" value="Zn_pept"/>
    <property type="match status" value="1"/>
</dbReference>
<keyword evidence="5" id="KW-0121">Carboxypeptidase</keyword>
<dbReference type="AlphaFoldDB" id="F7BE27"/>
<evidence type="ECO:0000259" key="16">
    <source>
        <dbReference type="PROSITE" id="PS52035"/>
    </source>
</evidence>
<protein>
    <submittedName>
        <fullName evidence="17">Carboxypeptidase B-like</fullName>
    </submittedName>
</protein>
<evidence type="ECO:0000256" key="2">
    <source>
        <dbReference type="ARBA" id="ARBA00004613"/>
    </source>
</evidence>
<dbReference type="PANTHER" id="PTHR11705:SF153">
    <property type="entry name" value="ZINC CARBOXYPEPTIDASE A 1-LIKE PROTEIN"/>
    <property type="match status" value="1"/>
</dbReference>
<dbReference type="PRINTS" id="PR00765">
    <property type="entry name" value="CRBOXYPTASEA"/>
</dbReference>
<dbReference type="Ensembl" id="ENSCINT00000011346.3">
    <property type="protein sequence ID" value="ENSCINP00000011346.3"/>
    <property type="gene ID" value="ENSCING00000005496.3"/>
</dbReference>
<dbReference type="GO" id="GO:0004181">
    <property type="term" value="F:metallocarboxypeptidase activity"/>
    <property type="evidence" value="ECO:0000318"/>
    <property type="project" value="GO_Central"/>
</dbReference>
<reference evidence="17" key="3">
    <citation type="submission" date="2025-08" db="UniProtKB">
        <authorList>
            <consortium name="Ensembl"/>
        </authorList>
    </citation>
    <scope>IDENTIFICATION</scope>
</reference>
<feature type="domain" description="Peptidase M14" evidence="16">
    <location>
        <begin position="116"/>
        <end position="406"/>
    </location>
</feature>
<sequence>MQLRILLCFIVATVAARRTYHGDQVLRITPVREDQITTIEHLSTIYDLDFWSDVRGMNRPIDIHVSAKDITAFKVALTRFRVDYSIFIEDLQAAVEAERGPHRPTSRDLASFDYEVYHTYEEIQQWIDDFATAYSSLATADVVGTSFEGRQFKALTISSGPGKPKFVINCGIHAREWVTPATCMYSAQWVSAYLVDSPPSVLQDVDFVFIPSSNPDGYAYTWTNDRMWRKTRSTHGGFCVGVDPNRNWDANHCGPGSSTSPCSDTYCGPAPFSEPCTLAQKNFVEGLTDVKMYVDVHSYSQLWMFPYGYTTSKPANFLTMNSIAQDSVAAIQATHGMIYEAGQISTTIYVASGSTADYFYDGSGIKCTFATELRDTGRYGFVLPERLIRPTAEESYQAFLVMAQAVASGQCN</sequence>
<dbReference type="SUPFAM" id="SSF53187">
    <property type="entry name" value="Zn-dependent exopeptidases"/>
    <property type="match status" value="1"/>
</dbReference>
<gene>
    <name evidence="17" type="primary">LOC100183740</name>
</gene>
<evidence type="ECO:0000256" key="13">
    <source>
        <dbReference type="ARBA" id="ARBA00057299"/>
    </source>
</evidence>
<dbReference type="SUPFAM" id="SSF54897">
    <property type="entry name" value="Protease propeptides/inhibitors"/>
    <property type="match status" value="1"/>
</dbReference>
<keyword evidence="11" id="KW-0482">Metalloprotease</keyword>
<keyword evidence="10" id="KW-0862">Zinc</keyword>
<dbReference type="PROSITE" id="PS52035">
    <property type="entry name" value="PEPTIDASE_M14"/>
    <property type="match status" value="1"/>
</dbReference>
<dbReference type="FunFam" id="3.40.630.10:FF:000040">
    <property type="entry name" value="zinc carboxypeptidase"/>
    <property type="match status" value="1"/>
</dbReference>
<keyword evidence="8 15" id="KW-0732">Signal</keyword>
<feature type="chain" id="PRO_5003348359" evidence="15">
    <location>
        <begin position="17"/>
        <end position="412"/>
    </location>
</feature>
<keyword evidence="7" id="KW-0479">Metal-binding</keyword>
<evidence type="ECO:0000256" key="11">
    <source>
        <dbReference type="ARBA" id="ARBA00023049"/>
    </source>
</evidence>
<dbReference type="GO" id="GO:0006508">
    <property type="term" value="P:proteolysis"/>
    <property type="evidence" value="ECO:0000318"/>
    <property type="project" value="GO_Central"/>
</dbReference>
<dbReference type="OMA" id="FECAVHA"/>
<dbReference type="Gene3D" id="3.40.630.10">
    <property type="entry name" value="Zn peptidases"/>
    <property type="match status" value="1"/>
</dbReference>
<evidence type="ECO:0000256" key="3">
    <source>
        <dbReference type="ARBA" id="ARBA00005988"/>
    </source>
</evidence>
<evidence type="ECO:0000256" key="12">
    <source>
        <dbReference type="ARBA" id="ARBA00023157"/>
    </source>
</evidence>
<comment type="similarity">
    <text evidence="3 14">Belongs to the peptidase M14 family.</text>
</comment>
<dbReference type="PROSITE" id="PS00133">
    <property type="entry name" value="CARBOXYPEPT_ZN_2"/>
    <property type="match status" value="1"/>
</dbReference>
<dbReference type="EMBL" id="EAAA01002668">
    <property type="status" value="NOT_ANNOTATED_CDS"/>
    <property type="molecule type" value="Genomic_DNA"/>
</dbReference>
<evidence type="ECO:0000256" key="1">
    <source>
        <dbReference type="ARBA" id="ARBA00001947"/>
    </source>
</evidence>
<feature type="signal peptide" evidence="15">
    <location>
        <begin position="1"/>
        <end position="16"/>
    </location>
</feature>
<dbReference type="GeneTree" id="ENSGT00940000160121"/>
<evidence type="ECO:0000256" key="6">
    <source>
        <dbReference type="ARBA" id="ARBA00022670"/>
    </source>
</evidence>
<reference evidence="17" key="4">
    <citation type="submission" date="2025-09" db="UniProtKB">
        <authorList>
            <consortium name="Ensembl"/>
        </authorList>
    </citation>
    <scope>IDENTIFICATION</scope>
</reference>
<dbReference type="Proteomes" id="UP000008144">
    <property type="component" value="Chromosome 8"/>
</dbReference>
<reference evidence="17" key="2">
    <citation type="journal article" date="2008" name="Genome Biol.">
        <title>Improved genome assembly and evidence-based global gene model set for the chordate Ciona intestinalis: new insight into intron and operon populations.</title>
        <authorList>
            <person name="Satou Y."/>
            <person name="Mineta K."/>
            <person name="Ogasawara M."/>
            <person name="Sasakura Y."/>
            <person name="Shoguchi E."/>
            <person name="Ueno K."/>
            <person name="Yamada L."/>
            <person name="Matsumoto J."/>
            <person name="Wasserscheid J."/>
            <person name="Dewar K."/>
            <person name="Wiley G.B."/>
            <person name="Macmil S.L."/>
            <person name="Roe B.A."/>
            <person name="Zeller R.W."/>
            <person name="Hastings K.E."/>
            <person name="Lemaire P."/>
            <person name="Lindquist E."/>
            <person name="Endo T."/>
            <person name="Hotta K."/>
            <person name="Inaba K."/>
        </authorList>
    </citation>
    <scope>NUCLEOTIDE SEQUENCE [LARGE SCALE GENOMIC DNA]</scope>
    <source>
        <strain evidence="17">wild type</strain>
    </source>
</reference>
<keyword evidence="9" id="KW-0378">Hydrolase</keyword>
<dbReference type="Gene3D" id="3.30.70.340">
    <property type="entry name" value="Metallocarboxypeptidase-like"/>
    <property type="match status" value="1"/>
</dbReference>
<feature type="active site" description="Proton donor/acceptor" evidence="14">
    <location>
        <position position="372"/>
    </location>
</feature>
<evidence type="ECO:0000313" key="18">
    <source>
        <dbReference type="Proteomes" id="UP000008144"/>
    </source>
</evidence>
<evidence type="ECO:0000256" key="14">
    <source>
        <dbReference type="PROSITE-ProRule" id="PRU01379"/>
    </source>
</evidence>
<comment type="cofactor">
    <cofactor evidence="1">
        <name>Zn(2+)</name>
        <dbReference type="ChEBI" id="CHEBI:29105"/>
    </cofactor>
</comment>
<evidence type="ECO:0000256" key="7">
    <source>
        <dbReference type="ARBA" id="ARBA00022723"/>
    </source>
</evidence>
<dbReference type="InterPro" id="IPR000834">
    <property type="entry name" value="Peptidase_M14"/>
</dbReference>
<dbReference type="CDD" id="cd03860">
    <property type="entry name" value="M14_CP_A-B_like"/>
    <property type="match status" value="1"/>
</dbReference>
<organism evidence="17 18">
    <name type="scientific">Ciona intestinalis</name>
    <name type="common">Transparent sea squirt</name>
    <name type="synonym">Ascidia intestinalis</name>
    <dbReference type="NCBI Taxonomy" id="7719"/>
    <lineage>
        <taxon>Eukaryota</taxon>
        <taxon>Metazoa</taxon>
        <taxon>Chordata</taxon>
        <taxon>Tunicata</taxon>
        <taxon>Ascidiacea</taxon>
        <taxon>Phlebobranchia</taxon>
        <taxon>Cionidae</taxon>
        <taxon>Ciona</taxon>
    </lineage>
</organism>
<keyword evidence="18" id="KW-1185">Reference proteome</keyword>
<evidence type="ECO:0000256" key="9">
    <source>
        <dbReference type="ARBA" id="ARBA00022801"/>
    </source>
</evidence>
<dbReference type="GO" id="GO:0005615">
    <property type="term" value="C:extracellular space"/>
    <property type="evidence" value="ECO:0000318"/>
    <property type="project" value="GO_Central"/>
</dbReference>
<dbReference type="Pfam" id="PF02244">
    <property type="entry name" value="Propep_M14"/>
    <property type="match status" value="1"/>
</dbReference>
<dbReference type="GO" id="GO:0008270">
    <property type="term" value="F:zinc ion binding"/>
    <property type="evidence" value="ECO:0007669"/>
    <property type="project" value="InterPro"/>
</dbReference>
<dbReference type="InterPro" id="IPR003146">
    <property type="entry name" value="M14A_act_pep"/>
</dbReference>
<evidence type="ECO:0000313" key="17">
    <source>
        <dbReference type="Ensembl" id="ENSCINP00000011346.3"/>
    </source>
</evidence>